<organism evidence="17 18">
    <name type="scientific">Thermosulfuriphilus ammonigenes</name>
    <dbReference type="NCBI Taxonomy" id="1936021"/>
    <lineage>
        <taxon>Bacteria</taxon>
        <taxon>Pseudomonadati</taxon>
        <taxon>Thermodesulfobacteriota</taxon>
        <taxon>Thermodesulfobacteria</taxon>
        <taxon>Thermodesulfobacteriales</taxon>
        <taxon>Thermodesulfobacteriaceae</taxon>
        <taxon>Thermosulfuriphilus</taxon>
    </lineage>
</organism>
<feature type="binding site" evidence="12 15">
    <location>
        <position position="64"/>
    </location>
    <ligand>
        <name>pyruvate</name>
        <dbReference type="ChEBI" id="CHEBI:15361"/>
    </ligand>
</feature>
<dbReference type="NCBIfam" id="TIGR00674">
    <property type="entry name" value="dapA"/>
    <property type="match status" value="1"/>
</dbReference>
<dbReference type="RefSeq" id="WP_166031884.1">
    <property type="nucleotide sequence ID" value="NZ_CP048877.1"/>
</dbReference>
<dbReference type="InterPro" id="IPR020625">
    <property type="entry name" value="Schiff_base-form_aldolases_AS"/>
</dbReference>
<keyword evidence="5 12" id="KW-0963">Cytoplasm</keyword>
<evidence type="ECO:0000256" key="7">
    <source>
        <dbReference type="ARBA" id="ARBA00022915"/>
    </source>
</evidence>
<evidence type="ECO:0000256" key="9">
    <source>
        <dbReference type="ARBA" id="ARBA00023239"/>
    </source>
</evidence>
<dbReference type="Gene3D" id="3.20.20.70">
    <property type="entry name" value="Aldolase class I"/>
    <property type="match status" value="1"/>
</dbReference>
<keyword evidence="18" id="KW-1185">Reference proteome</keyword>
<evidence type="ECO:0000256" key="4">
    <source>
        <dbReference type="ARBA" id="ARBA00012086"/>
    </source>
</evidence>
<feature type="site" description="L-lysine inhibitor binding" evidence="16">
    <location>
        <position position="125"/>
    </location>
</feature>
<dbReference type="EC" id="4.3.3.7" evidence="4 12"/>
<evidence type="ECO:0000256" key="12">
    <source>
        <dbReference type="HAMAP-Rule" id="MF_00418"/>
    </source>
</evidence>
<comment type="pathway">
    <text evidence="2 12">Amino-acid biosynthesis; L-lysine biosynthesis via DAP pathway; (S)-tetrahydrodipicolinate from L-aspartate: step 3/4.</text>
</comment>
<dbReference type="PROSITE" id="PS00666">
    <property type="entry name" value="DHDPS_2"/>
    <property type="match status" value="1"/>
</dbReference>
<evidence type="ECO:0000256" key="13">
    <source>
        <dbReference type="PIRNR" id="PIRNR001365"/>
    </source>
</evidence>
<comment type="subunit">
    <text evidence="12">Homotetramer; dimer of dimers.</text>
</comment>
<dbReference type="InterPro" id="IPR002220">
    <property type="entry name" value="DapA-like"/>
</dbReference>
<dbReference type="PANTHER" id="PTHR12128:SF66">
    <property type="entry name" value="4-HYDROXY-2-OXOGLUTARATE ALDOLASE, MITOCHONDRIAL"/>
    <property type="match status" value="1"/>
</dbReference>
<feature type="site" description="Part of a proton relay during catalysis" evidence="12 16">
    <location>
        <position position="63"/>
    </location>
</feature>
<feature type="active site" description="Proton donor/acceptor" evidence="12 14">
    <location>
        <position position="152"/>
    </location>
</feature>
<dbReference type="PIRSF" id="PIRSF001365">
    <property type="entry name" value="DHDPS"/>
    <property type="match status" value="1"/>
</dbReference>
<dbReference type="GO" id="GO:0019877">
    <property type="term" value="P:diaminopimelate biosynthetic process"/>
    <property type="evidence" value="ECO:0007669"/>
    <property type="project" value="UniProtKB-UniRule"/>
</dbReference>
<dbReference type="EMBL" id="CP048877">
    <property type="protein sequence ID" value="QIJ71666.1"/>
    <property type="molecule type" value="Genomic_DNA"/>
</dbReference>
<accession>A0A6G7PVT3</accession>
<dbReference type="InterPro" id="IPR020624">
    <property type="entry name" value="Schiff_base-form_aldolases_CS"/>
</dbReference>
<evidence type="ECO:0000256" key="3">
    <source>
        <dbReference type="ARBA" id="ARBA00007592"/>
    </source>
</evidence>
<dbReference type="PRINTS" id="PR00146">
    <property type="entry name" value="DHPICSNTHASE"/>
</dbReference>
<evidence type="ECO:0000313" key="18">
    <source>
        <dbReference type="Proteomes" id="UP000502179"/>
    </source>
</evidence>
<dbReference type="GO" id="GO:0008840">
    <property type="term" value="F:4-hydroxy-tetrahydrodipicolinate synthase activity"/>
    <property type="evidence" value="ECO:0007669"/>
    <property type="project" value="UniProtKB-UniRule"/>
</dbReference>
<dbReference type="SMART" id="SM01130">
    <property type="entry name" value="DHDPS"/>
    <property type="match status" value="1"/>
</dbReference>
<evidence type="ECO:0000256" key="11">
    <source>
        <dbReference type="ARBA" id="ARBA00047836"/>
    </source>
</evidence>
<keyword evidence="7 12" id="KW-0220">Diaminopimelate biosynthesis</keyword>
<comment type="caution">
    <text evidence="12">Was originally thought to be a dihydrodipicolinate synthase (DHDPS), catalyzing the condensation of (S)-aspartate-beta-semialdehyde [(S)-ASA] and pyruvate to dihydrodipicolinate (DHDP). However, it was shown in E.coli that the product of the enzymatic reaction is not dihydrodipicolinate but in fact (4S)-4-hydroxy-2,3,4,5-tetrahydro-(2S)-dipicolinic acid (HTPA), and that the consecutive dehydration reaction leading to DHDP is not spontaneous but catalyzed by DapB.</text>
</comment>
<dbReference type="SUPFAM" id="SSF51569">
    <property type="entry name" value="Aldolase"/>
    <property type="match status" value="1"/>
</dbReference>
<dbReference type="GO" id="GO:0005829">
    <property type="term" value="C:cytosol"/>
    <property type="evidence" value="ECO:0007669"/>
    <property type="project" value="TreeGrafter"/>
</dbReference>
<dbReference type="KEGG" id="tav:G4V39_04995"/>
<protein>
    <recommendedName>
        <fullName evidence="4 12">4-hydroxy-tetrahydrodipicolinate synthase</fullName>
        <shortName evidence="12">HTPA synthase</shortName>
        <ecNumber evidence="4 12">4.3.3.7</ecNumber>
    </recommendedName>
</protein>
<dbReference type="AlphaFoldDB" id="A0A6G7PVT3"/>
<gene>
    <name evidence="12" type="primary">dapA</name>
    <name evidence="17" type="ORF">G4V39_04995</name>
</gene>
<evidence type="ECO:0000256" key="8">
    <source>
        <dbReference type="ARBA" id="ARBA00023154"/>
    </source>
</evidence>
<comment type="similarity">
    <text evidence="3 12 13">Belongs to the DapA family.</text>
</comment>
<sequence length="311" mass="33661">MARACKSKAKGCAKKKGSSKVFEGAIVAIVTPFKDGQVDEETYRQLIEWHIKSGTHGIVPVGTTGESATLSHDEHKKVIEICVDQVAGRVPVIAGAGSNNTAESLDLAKFAESVGADAVLMVTPYYNKPTQEGLYQHYKTVAEAIKIPIIVYNVPGRTSVNLLPETVARLAKIKNIVGIKEASGDLKQVSKIIQLCGPRFTVLSGDDPTAFPTMALGGRGVISVASNVIPKEMAQMMNYCLKGDWDKARRLHYKYFSLFTGLFIETNPVPAKTALHLMGKIPSPEVRLPLAPMSEANLEKLKEILSACKLI</sequence>
<dbReference type="Pfam" id="PF00701">
    <property type="entry name" value="DHDPS"/>
    <property type="match status" value="1"/>
</dbReference>
<keyword evidence="10 12" id="KW-0704">Schiff base</keyword>
<evidence type="ECO:0000313" key="17">
    <source>
        <dbReference type="EMBL" id="QIJ71666.1"/>
    </source>
</evidence>
<keyword evidence="8 12" id="KW-0457">Lysine biosynthesis</keyword>
<keyword evidence="9 12" id="KW-0456">Lyase</keyword>
<feature type="site" description="Part of a proton relay during catalysis" evidence="12 16">
    <location>
        <position position="126"/>
    </location>
</feature>
<dbReference type="PANTHER" id="PTHR12128">
    <property type="entry name" value="DIHYDRODIPICOLINATE SYNTHASE"/>
    <property type="match status" value="1"/>
</dbReference>
<feature type="binding site" evidence="12 15">
    <location>
        <position position="222"/>
    </location>
    <ligand>
        <name>pyruvate</name>
        <dbReference type="ChEBI" id="CHEBI:15361"/>
    </ligand>
</feature>
<dbReference type="PROSITE" id="PS00665">
    <property type="entry name" value="DHDPS_1"/>
    <property type="match status" value="1"/>
</dbReference>
<dbReference type="InterPro" id="IPR013785">
    <property type="entry name" value="Aldolase_TIM"/>
</dbReference>
<dbReference type="CDD" id="cd00950">
    <property type="entry name" value="DHDPS"/>
    <property type="match status" value="1"/>
</dbReference>
<keyword evidence="6 12" id="KW-0028">Amino-acid biosynthesis</keyword>
<proteinExistence type="inferred from homology"/>
<evidence type="ECO:0000256" key="10">
    <source>
        <dbReference type="ARBA" id="ARBA00023270"/>
    </source>
</evidence>
<feature type="site" description="L-lysine inhibitor binding; via carbonyl oxygen" evidence="16">
    <location>
        <position position="68"/>
    </location>
</feature>
<evidence type="ECO:0000256" key="1">
    <source>
        <dbReference type="ARBA" id="ARBA00003294"/>
    </source>
</evidence>
<dbReference type="Proteomes" id="UP000502179">
    <property type="component" value="Chromosome"/>
</dbReference>
<evidence type="ECO:0000256" key="15">
    <source>
        <dbReference type="PIRSR" id="PIRSR001365-2"/>
    </source>
</evidence>
<feature type="site" description="L-lysine inhibitor binding" evidence="16">
    <location>
        <position position="99"/>
    </location>
</feature>
<dbReference type="GO" id="GO:0009089">
    <property type="term" value="P:lysine biosynthetic process via diaminopimelate"/>
    <property type="evidence" value="ECO:0007669"/>
    <property type="project" value="UniProtKB-UniRule"/>
</dbReference>
<evidence type="ECO:0000256" key="2">
    <source>
        <dbReference type="ARBA" id="ARBA00005120"/>
    </source>
</evidence>
<comment type="function">
    <text evidence="1 12">Catalyzes the condensation of (S)-aspartate-beta-semialdehyde [(S)-ASA] and pyruvate to 4-hydroxy-tetrahydrodipicolinate (HTPA).</text>
</comment>
<feature type="active site" description="Schiff-base intermediate with substrate" evidence="12 14">
    <location>
        <position position="180"/>
    </location>
</feature>
<reference evidence="17 18" key="1">
    <citation type="submission" date="2020-02" db="EMBL/GenBank/DDBJ databases">
        <title>Genome analysis of Thermosulfuriphilus ammonigenes ST65T, an anaerobic thermophilic chemolithoautotrophic bacterium isolated from a deep-sea hydrothermal vent.</title>
        <authorList>
            <person name="Slobodkina G."/>
            <person name="Allioux M."/>
            <person name="Merkel A."/>
            <person name="Alain K."/>
            <person name="Jebbar M."/>
            <person name="Slobodkin A."/>
        </authorList>
    </citation>
    <scope>NUCLEOTIDE SEQUENCE [LARGE SCALE GENOMIC DNA]</scope>
    <source>
        <strain evidence="17 18">ST65</strain>
    </source>
</reference>
<evidence type="ECO:0000256" key="14">
    <source>
        <dbReference type="PIRSR" id="PIRSR001365-1"/>
    </source>
</evidence>
<name>A0A6G7PVT3_9BACT</name>
<feature type="site" description="L-lysine inhibitor binding" evidence="16">
    <location>
        <position position="103"/>
    </location>
</feature>
<evidence type="ECO:0000256" key="16">
    <source>
        <dbReference type="PIRSR" id="PIRSR001365-3"/>
    </source>
</evidence>
<dbReference type="HAMAP" id="MF_00418">
    <property type="entry name" value="DapA"/>
    <property type="match status" value="1"/>
</dbReference>
<dbReference type="UniPathway" id="UPA00034">
    <property type="reaction ID" value="UER00017"/>
</dbReference>
<comment type="catalytic activity">
    <reaction evidence="11 12">
        <text>L-aspartate 4-semialdehyde + pyruvate = (2S,4S)-4-hydroxy-2,3,4,5-tetrahydrodipicolinate + H2O + H(+)</text>
        <dbReference type="Rhea" id="RHEA:34171"/>
        <dbReference type="ChEBI" id="CHEBI:15361"/>
        <dbReference type="ChEBI" id="CHEBI:15377"/>
        <dbReference type="ChEBI" id="CHEBI:15378"/>
        <dbReference type="ChEBI" id="CHEBI:67139"/>
        <dbReference type="ChEBI" id="CHEBI:537519"/>
        <dbReference type="EC" id="4.3.3.7"/>
    </reaction>
</comment>
<evidence type="ECO:0000256" key="6">
    <source>
        <dbReference type="ARBA" id="ARBA00022605"/>
    </source>
</evidence>
<comment type="subcellular location">
    <subcellularLocation>
        <location evidence="12">Cytoplasm</location>
    </subcellularLocation>
</comment>
<evidence type="ECO:0000256" key="5">
    <source>
        <dbReference type="ARBA" id="ARBA00022490"/>
    </source>
</evidence>
<dbReference type="InterPro" id="IPR005263">
    <property type="entry name" value="DapA"/>
</dbReference>